<keyword evidence="1" id="KW-0051">Antiviral defense</keyword>
<accession>A0A0P6XQ78</accession>
<dbReference type="OrthoDB" id="9813956at2"/>
<dbReference type="EMBL" id="LGKO01000005">
    <property type="protein sequence ID" value="KPL82631.1"/>
    <property type="molecule type" value="Genomic_DNA"/>
</dbReference>
<dbReference type="InterPro" id="IPR010172">
    <property type="entry name" value="CRISPR-assoc_prot_TM1791"/>
</dbReference>
<proteinExistence type="predicted"/>
<evidence type="ECO:0000313" key="4">
    <source>
        <dbReference type="EMBL" id="KPL82631.1"/>
    </source>
</evidence>
<feature type="domain" description="CRISPR type III-associated protein" evidence="3">
    <location>
        <begin position="134"/>
        <end position="315"/>
    </location>
</feature>
<dbReference type="AlphaFoldDB" id="A0A0P6XQ78"/>
<keyword evidence="5" id="KW-1185">Reference proteome</keyword>
<dbReference type="STRING" id="869279.SE15_11050"/>
<reference evidence="4 5" key="1">
    <citation type="submission" date="2015-07" db="EMBL/GenBank/DDBJ databases">
        <title>Whole genome sequence of Thermanaerothrix daxensis DSM 23592.</title>
        <authorList>
            <person name="Hemp J."/>
            <person name="Ward L.M."/>
            <person name="Pace L.A."/>
            <person name="Fischer W.W."/>
        </authorList>
    </citation>
    <scope>NUCLEOTIDE SEQUENCE [LARGE SCALE GENOMIC DNA]</scope>
    <source>
        <strain evidence="4 5">GNS-1</strain>
    </source>
</reference>
<evidence type="ECO:0000256" key="2">
    <source>
        <dbReference type="SAM" id="MobiDB-lite"/>
    </source>
</evidence>
<name>A0A0P6XQ78_9CHLR</name>
<dbReference type="PANTHER" id="PTHR39965">
    <property type="entry name" value="CRISPR SYSTEM CMR SUBUNIT CMR6"/>
    <property type="match status" value="1"/>
</dbReference>
<protein>
    <recommendedName>
        <fullName evidence="3">CRISPR type III-associated protein domain-containing protein</fullName>
    </recommendedName>
</protein>
<organism evidence="4 5">
    <name type="scientific">Thermanaerothrix daxensis</name>
    <dbReference type="NCBI Taxonomy" id="869279"/>
    <lineage>
        <taxon>Bacteria</taxon>
        <taxon>Bacillati</taxon>
        <taxon>Chloroflexota</taxon>
        <taxon>Anaerolineae</taxon>
        <taxon>Anaerolineales</taxon>
        <taxon>Anaerolineaceae</taxon>
        <taxon>Thermanaerothrix</taxon>
    </lineage>
</organism>
<comment type="caution">
    <text evidence="4">The sequence shown here is derived from an EMBL/GenBank/DDBJ whole genome shotgun (WGS) entry which is preliminary data.</text>
</comment>
<dbReference type="NCBIfam" id="TIGR01898">
    <property type="entry name" value="cas_TM1791_cmr6"/>
    <property type="match status" value="1"/>
</dbReference>
<evidence type="ECO:0000256" key="1">
    <source>
        <dbReference type="ARBA" id="ARBA00023118"/>
    </source>
</evidence>
<dbReference type="PANTHER" id="PTHR39965:SF1">
    <property type="entry name" value="CRISPR SYSTEM CMR SUBUNIT CMR6"/>
    <property type="match status" value="1"/>
</dbReference>
<evidence type="ECO:0000313" key="5">
    <source>
        <dbReference type="Proteomes" id="UP000050544"/>
    </source>
</evidence>
<dbReference type="InterPro" id="IPR005537">
    <property type="entry name" value="RAMP_III_fam"/>
</dbReference>
<dbReference type="Pfam" id="PF03787">
    <property type="entry name" value="RAMPs"/>
    <property type="match status" value="1"/>
</dbReference>
<dbReference type="Proteomes" id="UP000050544">
    <property type="component" value="Unassembled WGS sequence"/>
</dbReference>
<sequence length="331" mass="36586">MSPNPHYPNRGEPLSSKPSQSGKRSGDAKPSSGQTFEYPLPREVVEVFKKQKEVSNPGLIFERFVPFLGEQKETRRTQALGAAQKAPDRGALTAAYQRWEALARANGAEIFTLKTDWRFIPGLGRKNALEIGFSFHRYGFPYLPGSSVKGIARTWALYELASRLKKDANTLDLNGLDQTLALEESEFKKAFQIHHPGEEEWLLASAFRDVFGTLKCVGGAVFFDAIPIQAFALDLDIMNPHYTPYYQGKEPPVDWHHPNLITFLAVPAGKEFAFAVAWRRGAPNPELLKRACVWLKSALRDLGAGAKTSAGYGYFTATSSEETDDGSLSGG</sequence>
<dbReference type="GO" id="GO:0051607">
    <property type="term" value="P:defense response to virus"/>
    <property type="evidence" value="ECO:0007669"/>
    <property type="project" value="UniProtKB-KW"/>
</dbReference>
<feature type="region of interest" description="Disordered" evidence="2">
    <location>
        <begin position="1"/>
        <end position="37"/>
    </location>
</feature>
<gene>
    <name evidence="4" type="ORF">SE15_11050</name>
</gene>
<evidence type="ECO:0000259" key="3">
    <source>
        <dbReference type="Pfam" id="PF03787"/>
    </source>
</evidence>
<dbReference type="PATRIC" id="fig|869279.4.peg.1827"/>
<dbReference type="RefSeq" id="WP_054522156.1">
    <property type="nucleotide sequence ID" value="NZ_LGKO01000005.1"/>
</dbReference>